<keyword evidence="1" id="KW-0732">Signal</keyword>
<dbReference type="SUPFAM" id="SSF51126">
    <property type="entry name" value="Pectin lyase-like"/>
    <property type="match status" value="1"/>
</dbReference>
<dbReference type="InterPro" id="IPR012334">
    <property type="entry name" value="Pectin_lyas_fold"/>
</dbReference>
<evidence type="ECO:0000313" key="5">
    <source>
        <dbReference type="Proteomes" id="UP000012174"/>
    </source>
</evidence>
<dbReference type="OMA" id="ITMAWTQ"/>
<gene>
    <name evidence="4" type="ORF">UCREL1_1578</name>
</gene>
<dbReference type="EMBL" id="KB705647">
    <property type="protein sequence ID" value="EMR71376.1"/>
    <property type="molecule type" value="Genomic_DNA"/>
</dbReference>
<evidence type="ECO:0000256" key="1">
    <source>
        <dbReference type="SAM" id="SignalP"/>
    </source>
</evidence>
<dbReference type="Pfam" id="PF17433">
    <property type="entry name" value="Glyco_hydro_49N"/>
    <property type="match status" value="1"/>
</dbReference>
<dbReference type="InterPro" id="IPR041274">
    <property type="entry name" value="IPU_b_solenoid"/>
</dbReference>
<dbReference type="STRING" id="1287681.M7TN84"/>
<keyword evidence="5" id="KW-1185">Reference proteome</keyword>
<dbReference type="InterPro" id="IPR041402">
    <property type="entry name" value="B_solenoid_dext"/>
</dbReference>
<feature type="domain" description="Glycoside hydrolase family 49 N-terminal" evidence="3">
    <location>
        <begin position="41"/>
        <end position="251"/>
    </location>
</feature>
<proteinExistence type="predicted"/>
<dbReference type="HOGENOM" id="CLU_016923_1_0_1"/>
<reference evidence="5" key="1">
    <citation type="journal article" date="2013" name="Genome Announc.">
        <title>Draft genome sequence of the grapevine dieback fungus Eutypa lata UCR-EL1.</title>
        <authorList>
            <person name="Blanco-Ulate B."/>
            <person name="Rolshausen P.E."/>
            <person name="Cantu D."/>
        </authorList>
    </citation>
    <scope>NUCLEOTIDE SEQUENCE [LARGE SCALE GENOMIC DNA]</scope>
    <source>
        <strain evidence="5">UCR-EL1</strain>
    </source>
</reference>
<dbReference type="Gene3D" id="2.160.20.10">
    <property type="entry name" value="Single-stranded right-handed beta-helix, Pectin lyase-like"/>
    <property type="match status" value="1"/>
</dbReference>
<sequence length="635" mass="69954">MFARNCTTVALLLAFNVLATSRAVASHVHQTVDNNERRATANNTASLDTLKTWWQPTGEINTRTPVQDGNVRQSHLYTVQVATAADSASYYDSFVYETIPRNGNGKICTPGDLTSLCDTDDQISIEPDVGITMAWTQFLYQTDVVVKVERNNGAAITAENVIIRPTNLEFKIEVVDGAVLITVPYNANGFRFSVELQDDIWVYRNADQSTNSHYVQNVAPDGESYVSDYTSDMPIVGKEPRNALLIFSSPFPSADKVPDDEASTLHVTPGHVTGLDTTTKNIVYFGPGVYWFTGTAHAILSSSVSWVYFAPGAYVKGAVQYTSGAASLKATGFGVLSGEQYVYQANPAQGYTNSKSDETSLKMWRGESDTENQTWTVHGVTVNAPPFNSMDFYGPVDTFSVYASDYKQVGAFFGQTDGMEMYPGSHYHDIFYHAGDDVIKTYYSNILAERIVVWKTNNAPIIQFGWYQRTLDNITVDHVDIIHSRYISQTAEYPRALIGSAASYLDVESTSTADINSYISQYTVSNWRSEGISPALLGINPLANIDTFEITNVWIEELAPSTTEVGMSTFRIFTDAANGNEPIQLGANSPDNIGLTIKDYYVGSTHITHAADNWDSYSLGRLNIDGAYSGRWTVI</sequence>
<dbReference type="OrthoDB" id="406508at2759"/>
<dbReference type="Gene3D" id="2.60.350.10">
    <property type="entry name" value="Dextranase, N-terminal"/>
    <property type="match status" value="1"/>
</dbReference>
<dbReference type="KEGG" id="ela:UCREL1_1578"/>
<dbReference type="InterPro" id="IPR035953">
    <property type="entry name" value="Dextranase_N-ter"/>
</dbReference>
<dbReference type="InterPro" id="IPR023226">
    <property type="entry name" value="Glyco_hydro_49_N_dom"/>
</dbReference>
<dbReference type="Pfam" id="PF18783">
    <property type="entry name" value="IPU_b_solenoid"/>
    <property type="match status" value="1"/>
</dbReference>
<feature type="domain" description="Glycoside hydrolase family 49 C-terminal" evidence="2">
    <location>
        <begin position="509"/>
        <end position="634"/>
    </location>
</feature>
<dbReference type="AlphaFoldDB" id="M7TN84"/>
<dbReference type="GO" id="GO:0004553">
    <property type="term" value="F:hydrolase activity, hydrolyzing O-glycosyl compounds"/>
    <property type="evidence" value="ECO:0007669"/>
    <property type="project" value="InterPro"/>
</dbReference>
<dbReference type="Proteomes" id="UP000012174">
    <property type="component" value="Unassembled WGS sequence"/>
</dbReference>
<dbReference type="SUPFAM" id="SSF101596">
    <property type="entry name" value="Dextranase, N-terminal domain"/>
    <property type="match status" value="1"/>
</dbReference>
<dbReference type="InterPro" id="IPR005192">
    <property type="entry name" value="Glyco_hydro_49_C"/>
</dbReference>
<feature type="signal peptide" evidence="1">
    <location>
        <begin position="1"/>
        <end position="21"/>
    </location>
</feature>
<dbReference type="Pfam" id="PF18841">
    <property type="entry name" value="B_solenoid_dext"/>
    <property type="match status" value="1"/>
</dbReference>
<evidence type="ECO:0000259" key="2">
    <source>
        <dbReference type="Pfam" id="PF03718"/>
    </source>
</evidence>
<accession>M7TN84</accession>
<feature type="chain" id="PRO_5004085983" evidence="1">
    <location>
        <begin position="22"/>
        <end position="635"/>
    </location>
</feature>
<evidence type="ECO:0000313" key="4">
    <source>
        <dbReference type="EMBL" id="EMR71376.1"/>
    </source>
</evidence>
<dbReference type="InterPro" id="IPR011050">
    <property type="entry name" value="Pectin_lyase_fold/virulence"/>
</dbReference>
<dbReference type="eggNOG" id="ENOG502SCB1">
    <property type="taxonomic scope" value="Eukaryota"/>
</dbReference>
<name>M7TN84_EUTLA</name>
<dbReference type="Pfam" id="PF03718">
    <property type="entry name" value="Glyco_hydro_49"/>
    <property type="match status" value="1"/>
</dbReference>
<protein>
    <submittedName>
        <fullName evidence="4">Putative dextranase protein</fullName>
    </submittedName>
</protein>
<organism evidence="4 5">
    <name type="scientific">Eutypa lata (strain UCR-EL1)</name>
    <name type="common">Grapevine dieback disease fungus</name>
    <name type="synonym">Eutypa armeniacae</name>
    <dbReference type="NCBI Taxonomy" id="1287681"/>
    <lineage>
        <taxon>Eukaryota</taxon>
        <taxon>Fungi</taxon>
        <taxon>Dikarya</taxon>
        <taxon>Ascomycota</taxon>
        <taxon>Pezizomycotina</taxon>
        <taxon>Sordariomycetes</taxon>
        <taxon>Xylariomycetidae</taxon>
        <taxon>Xylariales</taxon>
        <taxon>Diatrypaceae</taxon>
        <taxon>Eutypa</taxon>
    </lineage>
</organism>
<evidence type="ECO:0000259" key="3">
    <source>
        <dbReference type="Pfam" id="PF17433"/>
    </source>
</evidence>